<comment type="function">
    <text evidence="1">Acyl carrier protein involved in meromycolate extension.</text>
</comment>
<evidence type="ECO:0000256" key="11">
    <source>
        <dbReference type="HAMAP-Rule" id="MF_01217"/>
    </source>
</evidence>
<dbReference type="InterPro" id="IPR053393">
    <property type="entry name" value="Meromycolate-ACP"/>
</dbReference>
<proteinExistence type="inferred from homology"/>
<evidence type="ECO:0000256" key="7">
    <source>
        <dbReference type="ARBA" id="ARBA00022553"/>
    </source>
</evidence>
<dbReference type="PANTHER" id="PTHR20863">
    <property type="entry name" value="ACYL CARRIER PROTEIN"/>
    <property type="match status" value="1"/>
</dbReference>
<evidence type="ECO:0000256" key="5">
    <source>
        <dbReference type="ARBA" id="ARBA00022490"/>
    </source>
</evidence>
<evidence type="ECO:0000259" key="12">
    <source>
        <dbReference type="PROSITE" id="PS50075"/>
    </source>
</evidence>
<dbReference type="NCBIfam" id="NF040636">
    <property type="entry name" value="AcpM"/>
    <property type="match status" value="1"/>
</dbReference>
<feature type="domain" description="Carrier" evidence="12">
    <location>
        <begin position="78"/>
        <end position="156"/>
    </location>
</feature>
<keyword evidence="14" id="KW-1185">Reference proteome</keyword>
<dbReference type="GO" id="GO:0009245">
    <property type="term" value="P:lipid A biosynthetic process"/>
    <property type="evidence" value="ECO:0007669"/>
    <property type="project" value="TreeGrafter"/>
</dbReference>
<keyword evidence="6 11" id="KW-0444">Lipid biosynthesis</keyword>
<dbReference type="AlphaFoldDB" id="A0A6G9YUP7"/>
<evidence type="ECO:0000256" key="10">
    <source>
        <dbReference type="ARBA" id="ARBA00023160"/>
    </source>
</evidence>
<comment type="pathway">
    <text evidence="11">Lipid metabolism; fatty acid biosynthesis.</text>
</comment>
<dbReference type="PROSITE" id="PS50075">
    <property type="entry name" value="CARRIER"/>
    <property type="match status" value="1"/>
</dbReference>
<evidence type="ECO:0000256" key="3">
    <source>
        <dbReference type="ARBA" id="ARBA00010930"/>
    </source>
</evidence>
<dbReference type="SUPFAM" id="SSF47336">
    <property type="entry name" value="ACP-like"/>
    <property type="match status" value="1"/>
</dbReference>
<dbReference type="GO" id="GO:0000035">
    <property type="term" value="F:acyl binding"/>
    <property type="evidence" value="ECO:0007669"/>
    <property type="project" value="TreeGrafter"/>
</dbReference>
<dbReference type="Pfam" id="PF00550">
    <property type="entry name" value="PP-binding"/>
    <property type="match status" value="1"/>
</dbReference>
<dbReference type="NCBIfam" id="NF002147">
    <property type="entry name" value="PRK00982.1-1"/>
    <property type="match status" value="1"/>
</dbReference>
<dbReference type="Gene3D" id="1.10.1200.10">
    <property type="entry name" value="ACP-like"/>
    <property type="match status" value="1"/>
</dbReference>
<keyword evidence="4 11" id="KW-0596">Phosphopantetheine</keyword>
<comment type="PTM">
    <text evidence="11">4'-phosphopantetheine is transferred from CoA to a specific serine of apo-ACP by AcpS. This modification is essential for activity because fatty acids are bound in thioester linkage to the sulfhydryl of the prosthetic group.</text>
</comment>
<comment type="subcellular location">
    <subcellularLocation>
        <location evidence="2 11">Cytoplasm</location>
    </subcellularLocation>
</comment>
<dbReference type="GO" id="GO:0016020">
    <property type="term" value="C:membrane"/>
    <property type="evidence" value="ECO:0007669"/>
    <property type="project" value="GOC"/>
</dbReference>
<dbReference type="Proteomes" id="UP000503540">
    <property type="component" value="Chromosome"/>
</dbReference>
<evidence type="ECO:0000256" key="2">
    <source>
        <dbReference type="ARBA" id="ARBA00004496"/>
    </source>
</evidence>
<comment type="similarity">
    <text evidence="3 11">Belongs to the acyl carrier protein (ACP) family.</text>
</comment>
<evidence type="ECO:0000313" key="13">
    <source>
        <dbReference type="EMBL" id="QIS16932.1"/>
    </source>
</evidence>
<dbReference type="KEGG" id="nah:F5544_38155"/>
<evidence type="ECO:0000313" key="14">
    <source>
        <dbReference type="Proteomes" id="UP000503540"/>
    </source>
</evidence>
<dbReference type="UniPathway" id="UPA00094"/>
<dbReference type="InterPro" id="IPR009081">
    <property type="entry name" value="PP-bd_ACP"/>
</dbReference>
<dbReference type="EMBL" id="CP046172">
    <property type="protein sequence ID" value="QIS16932.1"/>
    <property type="molecule type" value="Genomic_DNA"/>
</dbReference>
<dbReference type="GO" id="GO:0000036">
    <property type="term" value="F:acyl carrier activity"/>
    <property type="evidence" value="ECO:0007669"/>
    <property type="project" value="UniProtKB-UniRule"/>
</dbReference>
<name>A0A6G9YUP7_9NOCA</name>
<protein>
    <recommendedName>
        <fullName evidence="11">Acyl carrier protein</fullName>
        <shortName evidence="11">ACP</shortName>
    </recommendedName>
</protein>
<evidence type="ECO:0000256" key="1">
    <source>
        <dbReference type="ARBA" id="ARBA00002580"/>
    </source>
</evidence>
<reference evidence="13 14" key="1">
    <citation type="journal article" date="2019" name="ACS Chem. Biol.">
        <title>Identification and Mobilization of a Cryptic Antibiotic Biosynthesis Gene Locus from a Human-Pathogenic Nocardia Isolate.</title>
        <authorList>
            <person name="Herisse M."/>
            <person name="Ishida K."/>
            <person name="Porter J.L."/>
            <person name="Howden B."/>
            <person name="Hertweck C."/>
            <person name="Stinear T.P."/>
            <person name="Pidot S.J."/>
        </authorList>
    </citation>
    <scope>NUCLEOTIDE SEQUENCE [LARGE SCALE GENOMIC DNA]</scope>
    <source>
        <strain evidence="13 14">AUSMDU00012717</strain>
    </source>
</reference>
<dbReference type="InterPro" id="IPR036736">
    <property type="entry name" value="ACP-like_sf"/>
</dbReference>
<evidence type="ECO:0000256" key="9">
    <source>
        <dbReference type="ARBA" id="ARBA00023098"/>
    </source>
</evidence>
<evidence type="ECO:0000256" key="8">
    <source>
        <dbReference type="ARBA" id="ARBA00022832"/>
    </source>
</evidence>
<keyword evidence="5 11" id="KW-0963">Cytoplasm</keyword>
<dbReference type="InterPro" id="IPR003231">
    <property type="entry name" value="ACP"/>
</dbReference>
<accession>A0A6G9YUP7</accession>
<comment type="function">
    <text evidence="11">Carrier of the growing fatty acid chain in fatty acid biosynthesis.</text>
</comment>
<keyword evidence="8 11" id="KW-0276">Fatty acid metabolism</keyword>
<evidence type="ECO:0000256" key="4">
    <source>
        <dbReference type="ARBA" id="ARBA00022450"/>
    </source>
</evidence>
<dbReference type="GO" id="GO:0005829">
    <property type="term" value="C:cytosol"/>
    <property type="evidence" value="ECO:0007669"/>
    <property type="project" value="TreeGrafter"/>
</dbReference>
<evidence type="ECO:0000256" key="6">
    <source>
        <dbReference type="ARBA" id="ARBA00022516"/>
    </source>
</evidence>
<keyword evidence="7 11" id="KW-0597">Phosphoprotein</keyword>
<dbReference type="NCBIfam" id="NF002150">
    <property type="entry name" value="PRK00982.1-4"/>
    <property type="match status" value="1"/>
</dbReference>
<keyword evidence="10 11" id="KW-0275">Fatty acid biosynthesis</keyword>
<feature type="modified residue" description="O-(pantetheine 4'-phosphoryl)serine" evidence="11">
    <location>
        <position position="116"/>
    </location>
</feature>
<dbReference type="PANTHER" id="PTHR20863:SF76">
    <property type="entry name" value="CARRIER DOMAIN-CONTAINING PROTEIN"/>
    <property type="match status" value="1"/>
</dbReference>
<keyword evidence="9 11" id="KW-0443">Lipid metabolism</keyword>
<dbReference type="HAMAP" id="MF_01217">
    <property type="entry name" value="Acyl_carrier"/>
    <property type="match status" value="1"/>
</dbReference>
<organism evidence="13 14">
    <name type="scientific">Nocardia arthritidis</name>
    <dbReference type="NCBI Taxonomy" id="228602"/>
    <lineage>
        <taxon>Bacteria</taxon>
        <taxon>Bacillati</taxon>
        <taxon>Actinomycetota</taxon>
        <taxon>Actinomycetes</taxon>
        <taxon>Mycobacteriales</taxon>
        <taxon>Nocardiaceae</taxon>
        <taxon>Nocardia</taxon>
    </lineage>
</organism>
<gene>
    <name evidence="11" type="primary">acpP</name>
    <name evidence="13" type="ORF">F5544_38155</name>
</gene>
<sequence>MPARASPGFQNAFVTVEPDRAHREPGGTRQFSDAHQSACLCAVCHNVLNLHPGGAFSVLAPPHHTVAAHTEEGCLVATTQEEIVAAIGEIVEEVTGIDAADVTIEKSFVEDLDIDSLSLVEIAVQLEDKYGMRVPDEDMASLRTVADAVAYVQRMEAEKPQLAAEMEAKFKEGQAN</sequence>